<reference evidence="2 3" key="1">
    <citation type="submission" date="2023-10" db="EMBL/GenBank/DDBJ databases">
        <title>Development of a sustainable strategy for remediation of hydrocarbon-contaminated territories based on the waste exchange concept.</title>
        <authorList>
            <person name="Krivoruchko A."/>
        </authorList>
    </citation>
    <scope>NUCLEOTIDE SEQUENCE [LARGE SCALE GENOMIC DNA]</scope>
    <source>
        <strain evidence="2 3">IEGM 1327</strain>
    </source>
</reference>
<protein>
    <submittedName>
        <fullName evidence="2">Asparagine synthase-related protein</fullName>
    </submittedName>
</protein>
<evidence type="ECO:0000313" key="3">
    <source>
        <dbReference type="Proteomes" id="UP001186104"/>
    </source>
</evidence>
<dbReference type="Pfam" id="PF00733">
    <property type="entry name" value="Asn_synthase"/>
    <property type="match status" value="1"/>
</dbReference>
<keyword evidence="3" id="KW-1185">Reference proteome</keyword>
<evidence type="ECO:0000259" key="1">
    <source>
        <dbReference type="Pfam" id="PF00733"/>
    </source>
</evidence>
<dbReference type="InterPro" id="IPR014729">
    <property type="entry name" value="Rossmann-like_a/b/a_fold"/>
</dbReference>
<proteinExistence type="predicted"/>
<dbReference type="InterPro" id="IPR001962">
    <property type="entry name" value="Asn_synthase"/>
</dbReference>
<feature type="domain" description="Asparagine synthetase" evidence="1">
    <location>
        <begin position="59"/>
        <end position="378"/>
    </location>
</feature>
<evidence type="ECO:0000313" key="2">
    <source>
        <dbReference type="EMBL" id="MDV6304439.1"/>
    </source>
</evidence>
<sequence>MDNLGSLGMLPELTDREIAYGFPIGSAESEIRKGQPLRRRRPQSSPIEILDRILMEALSKTPCVIAFSGGRDSSLLLARAAMVAKKHGLPRPVALTHRYPAEDTDAQETEWQNRVIDHLRLLDLPLEWVINDVSTEFDILGKPLTNLLAANGRPFYPPASGSTLFDCKFASGGSVVTGEFGDELFGSSRSYRFRRAVSAFRLSEPKTIKGVVRPLLRTMRAVDVDEITQLTGVSWLTTEERALFLQDTKRAVDDSFGWRGEVRRKLTLRNLDVFVETRDRIAELFDCLAVDPFLDYKFIESWLDWVGYFGMSRETAMSVLSDGLLPESVITRRGKAFFNRSRFGDETRKFLANWNGDGTSNPHVDAELMQAVWTQKLVPLQSALLLQQAWLASRRGIEVQ</sequence>
<gene>
    <name evidence="2" type="ORF">R3P93_17910</name>
</gene>
<organism evidence="2 3">
    <name type="scientific">Rhodococcus cerastii</name>
    <dbReference type="NCBI Taxonomy" id="908616"/>
    <lineage>
        <taxon>Bacteria</taxon>
        <taxon>Bacillati</taxon>
        <taxon>Actinomycetota</taxon>
        <taxon>Actinomycetes</taxon>
        <taxon>Mycobacteriales</taxon>
        <taxon>Nocardiaceae</taxon>
        <taxon>Rhodococcus</taxon>
    </lineage>
</organism>
<accession>A0ABU4D3Y9</accession>
<comment type="caution">
    <text evidence="2">The sequence shown here is derived from an EMBL/GenBank/DDBJ whole genome shotgun (WGS) entry which is preliminary data.</text>
</comment>
<dbReference type="RefSeq" id="WP_317533619.1">
    <property type="nucleotide sequence ID" value="NZ_JAWLKF010000010.1"/>
</dbReference>
<dbReference type="EMBL" id="JAWLKF010000010">
    <property type="protein sequence ID" value="MDV6304439.1"/>
    <property type="molecule type" value="Genomic_DNA"/>
</dbReference>
<name>A0ABU4D3Y9_9NOCA</name>
<dbReference type="Proteomes" id="UP001186104">
    <property type="component" value="Unassembled WGS sequence"/>
</dbReference>
<dbReference type="Gene3D" id="3.40.50.620">
    <property type="entry name" value="HUPs"/>
    <property type="match status" value="1"/>
</dbReference>
<dbReference type="SUPFAM" id="SSF52402">
    <property type="entry name" value="Adenine nucleotide alpha hydrolases-like"/>
    <property type="match status" value="1"/>
</dbReference>